<dbReference type="Gene3D" id="3.40.140.10">
    <property type="entry name" value="Cytidine Deaminase, domain 2"/>
    <property type="match status" value="1"/>
</dbReference>
<dbReference type="STRING" id="549789.NIES30_08070"/>
<dbReference type="GO" id="GO:0008237">
    <property type="term" value="F:metallopeptidase activity"/>
    <property type="evidence" value="ECO:0007669"/>
    <property type="project" value="UniProtKB-KW"/>
</dbReference>
<dbReference type="PROSITE" id="PS50249">
    <property type="entry name" value="MPN"/>
    <property type="match status" value="1"/>
</dbReference>
<evidence type="ECO:0000256" key="3">
    <source>
        <dbReference type="ARBA" id="ARBA00022723"/>
    </source>
</evidence>
<dbReference type="GO" id="GO:0006508">
    <property type="term" value="P:proteolysis"/>
    <property type="evidence" value="ECO:0007669"/>
    <property type="project" value="UniProtKB-KW"/>
</dbReference>
<evidence type="ECO:0000256" key="2">
    <source>
        <dbReference type="ARBA" id="ARBA00022670"/>
    </source>
</evidence>
<comment type="caution">
    <text evidence="9">The sequence shown here is derived from an EMBL/GenBank/DDBJ whole genome shotgun (WGS) entry which is preliminary data.</text>
</comment>
<evidence type="ECO:0000256" key="1">
    <source>
        <dbReference type="ARBA" id="ARBA00010243"/>
    </source>
</evidence>
<dbReference type="InterPro" id="IPR020891">
    <property type="entry name" value="UPF0758_CS"/>
</dbReference>
<protein>
    <recommendedName>
        <fullName evidence="8">MPN domain-containing protein</fullName>
    </recommendedName>
</protein>
<sequence>MPEPLAPDEDGQGEEWSQLSFFGEEEGDLSEESIRYAATDFLPEPREQTLRIQDMYEEDRPRQRLAAHGPKALSTAELLSILLGTGHHSTGLSAVDLARSILGELSQAGEDALRRLQHLTMEELLVVRGVGPAKAAVIIAAIELGKRAFIQPTPVRSRVDDPNVAASLLSHDLMWETEERFAVLMLNIRHQFLAKRVLTIGTQTETLAHPRDIFGEALRHRAVRIIVAHNHPSGALEPSPEDLALTRQLLECGKILCVPVLDHLILGDGKFQSLRQTTSLWQECPQENTGEDHSSLHDQWGWPIVQELGIPPSSTIDDD</sequence>
<dbReference type="GO" id="GO:0046872">
    <property type="term" value="F:metal ion binding"/>
    <property type="evidence" value="ECO:0007669"/>
    <property type="project" value="UniProtKB-KW"/>
</dbReference>
<proteinExistence type="inferred from homology"/>
<keyword evidence="6" id="KW-0482">Metalloprotease</keyword>
<keyword evidence="10" id="KW-1185">Reference proteome</keyword>
<evidence type="ECO:0000256" key="6">
    <source>
        <dbReference type="ARBA" id="ARBA00023049"/>
    </source>
</evidence>
<dbReference type="InterPro" id="IPR046778">
    <property type="entry name" value="UPF0758_N"/>
</dbReference>
<evidence type="ECO:0000256" key="5">
    <source>
        <dbReference type="ARBA" id="ARBA00022833"/>
    </source>
</evidence>
<dbReference type="Pfam" id="PF04002">
    <property type="entry name" value="RadC"/>
    <property type="match status" value="1"/>
</dbReference>
<keyword evidence="4" id="KW-0378">Hydrolase</keyword>
<evidence type="ECO:0000256" key="4">
    <source>
        <dbReference type="ARBA" id="ARBA00022801"/>
    </source>
</evidence>
<dbReference type="AlphaFoldDB" id="A0A1U7J7H6"/>
<dbReference type="PANTHER" id="PTHR30471">
    <property type="entry name" value="DNA REPAIR PROTEIN RADC"/>
    <property type="match status" value="1"/>
</dbReference>
<dbReference type="PROSITE" id="PS01302">
    <property type="entry name" value="UPF0758"/>
    <property type="match status" value="1"/>
</dbReference>
<name>A0A1U7J7H6_9CYAN</name>
<feature type="domain" description="MPN" evidence="8">
    <location>
        <begin position="158"/>
        <end position="280"/>
    </location>
</feature>
<accession>A0A1U7J7H6</accession>
<dbReference type="EMBL" id="MRCG01000004">
    <property type="protein sequence ID" value="OKH49111.1"/>
    <property type="molecule type" value="Genomic_DNA"/>
</dbReference>
<evidence type="ECO:0000259" key="8">
    <source>
        <dbReference type="PROSITE" id="PS50249"/>
    </source>
</evidence>
<dbReference type="PANTHER" id="PTHR30471:SF3">
    <property type="entry name" value="UPF0758 PROTEIN YEES-RELATED"/>
    <property type="match status" value="1"/>
</dbReference>
<dbReference type="NCBIfam" id="TIGR00608">
    <property type="entry name" value="radc"/>
    <property type="match status" value="1"/>
</dbReference>
<organism evidence="9 10">
    <name type="scientific">Phormidium tenue NIES-30</name>
    <dbReference type="NCBI Taxonomy" id="549789"/>
    <lineage>
        <taxon>Bacteria</taxon>
        <taxon>Bacillati</taxon>
        <taxon>Cyanobacteriota</taxon>
        <taxon>Cyanophyceae</taxon>
        <taxon>Oscillatoriophycideae</taxon>
        <taxon>Oscillatoriales</taxon>
        <taxon>Oscillatoriaceae</taxon>
        <taxon>Phormidium</taxon>
    </lineage>
</organism>
<dbReference type="Pfam" id="PF20582">
    <property type="entry name" value="UPF0758_N"/>
    <property type="match status" value="1"/>
</dbReference>
<keyword evidence="2" id="KW-0645">Protease</keyword>
<dbReference type="InterPro" id="IPR037518">
    <property type="entry name" value="MPN"/>
</dbReference>
<dbReference type="NCBIfam" id="NF000642">
    <property type="entry name" value="PRK00024.1"/>
    <property type="match status" value="1"/>
</dbReference>
<dbReference type="CDD" id="cd08071">
    <property type="entry name" value="MPN_DUF2466"/>
    <property type="match status" value="1"/>
</dbReference>
<evidence type="ECO:0000256" key="7">
    <source>
        <dbReference type="RuleBase" id="RU003797"/>
    </source>
</evidence>
<keyword evidence="5" id="KW-0862">Zinc</keyword>
<keyword evidence="3" id="KW-0479">Metal-binding</keyword>
<dbReference type="RefSeq" id="WP_073607894.1">
    <property type="nucleotide sequence ID" value="NZ_MRCG01000004.1"/>
</dbReference>
<evidence type="ECO:0000313" key="9">
    <source>
        <dbReference type="EMBL" id="OKH49111.1"/>
    </source>
</evidence>
<dbReference type="InterPro" id="IPR001405">
    <property type="entry name" value="UPF0758"/>
</dbReference>
<evidence type="ECO:0000313" key="10">
    <source>
        <dbReference type="Proteomes" id="UP000185557"/>
    </source>
</evidence>
<dbReference type="Proteomes" id="UP000185557">
    <property type="component" value="Unassembled WGS sequence"/>
</dbReference>
<gene>
    <name evidence="9" type="ORF">NIES30_08070</name>
</gene>
<comment type="similarity">
    <text evidence="1 7">Belongs to the UPF0758 family.</text>
</comment>
<reference evidence="9 10" key="1">
    <citation type="submission" date="2016-11" db="EMBL/GenBank/DDBJ databases">
        <title>Draft Genome Sequences of Nine Cyanobacterial Strains from Diverse Habitats.</title>
        <authorList>
            <person name="Zhu T."/>
            <person name="Hou S."/>
            <person name="Lu X."/>
            <person name="Hess W.R."/>
        </authorList>
    </citation>
    <scope>NUCLEOTIDE SEQUENCE [LARGE SCALE GENOMIC DNA]</scope>
    <source>
        <strain evidence="9 10">NIES-30</strain>
    </source>
</reference>
<dbReference type="InterPro" id="IPR025657">
    <property type="entry name" value="RadC_JAB"/>
</dbReference>